<evidence type="ECO:0000259" key="6">
    <source>
        <dbReference type="Pfam" id="PF03633"/>
    </source>
</evidence>
<dbReference type="RefSeq" id="WP_116241833.1">
    <property type="nucleotide sequence ID" value="NZ_QUAB01000039.1"/>
</dbReference>
<evidence type="ECO:0000313" key="9">
    <source>
        <dbReference type="Proteomes" id="UP000262172"/>
    </source>
</evidence>
<name>A0A371NU60_9MICO</name>
<dbReference type="Pfam" id="PF03636">
    <property type="entry name" value="Glyco_hydro_65N"/>
    <property type="match status" value="1"/>
</dbReference>
<evidence type="ECO:0000256" key="4">
    <source>
        <dbReference type="PIRSR" id="PIRSR036289-51"/>
    </source>
</evidence>
<sequence length="829" mass="91835">MFDSDRYSSDPWRLVESRYDGDGLPETLFTVGNGYLGLRGNHIEGRGAHEHGTFINGLHETWPIRHAEQAYGFAEVGQTIINAPDAKIMRVYVDDEPLSFDEADVREYSRTLDMRTGVVHRDVLWVTPSGKRVRLRDERMVSFDERHLAVMRLELVVENADAPVTVSCQLLNRQDGGTVYTGTPEAAQKAAAGKAGFDPRKAEKITERVLQPDEYWQDGLRAALSYRVADSGMTLAVVADHVIETENDYSARQLIEPDIAKNVFRVQAKAGVPIRLTKLVSYHTSRGVPPRELVDRCRRTLDRAAVEGVDALFARQAEWLDAFWERSDVLIGGHDDLQQAVRWCLFQLAQASARADGAGVPAKGLTGSGYSGHYFWDTEIYVLPFLTYTSPQWARNALRARVLMLPAARRRAAQLNEAGALFPWRTINGEEASAYYAAGTAQYHINADVSFALGKYVYATGDVEFLRSEAADIAVETARLWATLGFWRGTNGDSSFHIHGVTGPDEYTTVVNDNLFTNVMARHNLRLATRVVRELAEKSPEAYAALVARTGLDAGEPDGWERAAEAMHIPYSEGLGIHPQDSLFLEREVWDLANTPDDQRPLLLHFHPLVIYRFQVLKQADVVLALFLQGSHFTAEEKLADFDYYDPLTTGDSTLSAVVQSILAAEVGYQDLALEYFREALYVDLHDLHNNATDGVHVASAGGVWSALVSGFGGMRDYAGELSFDPRLPAEWPSLEFPLQWRGSSLRVTITRGELRMTVLSGDPVSFTVRGAAHTASTDADAVVLLAGQGPVRPGRPTLRQFADARREDGTLMSPTVPVTTTIPVIEVD</sequence>
<dbReference type="InterPro" id="IPR011013">
    <property type="entry name" value="Gal_mutarotase_sf_dom"/>
</dbReference>
<evidence type="ECO:0000259" key="7">
    <source>
        <dbReference type="Pfam" id="PF03636"/>
    </source>
</evidence>
<accession>A0A371NU60</accession>
<dbReference type="EMBL" id="QUAB01000039">
    <property type="protein sequence ID" value="REJ05901.1"/>
    <property type="molecule type" value="Genomic_DNA"/>
</dbReference>
<dbReference type="GO" id="GO:0004553">
    <property type="term" value="F:hydrolase activity, hydrolyzing O-glycosyl compounds"/>
    <property type="evidence" value="ECO:0007669"/>
    <property type="project" value="TreeGrafter"/>
</dbReference>
<evidence type="ECO:0000256" key="1">
    <source>
        <dbReference type="ARBA" id="ARBA00006768"/>
    </source>
</evidence>
<dbReference type="SUPFAM" id="SSF48208">
    <property type="entry name" value="Six-hairpin glycosidases"/>
    <property type="match status" value="1"/>
</dbReference>
<dbReference type="SUPFAM" id="SSF74650">
    <property type="entry name" value="Galactose mutarotase-like"/>
    <property type="match status" value="1"/>
</dbReference>
<dbReference type="InterPro" id="IPR017045">
    <property type="entry name" value="Malt_Pase/Glycosyl_Hdrlase"/>
</dbReference>
<dbReference type="Pfam" id="PF03633">
    <property type="entry name" value="Glyco_hydro_65C"/>
    <property type="match status" value="1"/>
</dbReference>
<feature type="binding site" evidence="4">
    <location>
        <begin position="618"/>
        <end position="619"/>
    </location>
    <ligand>
        <name>substrate</name>
    </ligand>
</feature>
<dbReference type="Gene3D" id="2.60.420.10">
    <property type="entry name" value="Maltose phosphorylase, domain 3"/>
    <property type="match status" value="1"/>
</dbReference>
<keyword evidence="2" id="KW-0326">Glycosidase</keyword>
<organism evidence="8 9">
    <name type="scientific">Microbacterium bovistercoris</name>
    <dbReference type="NCBI Taxonomy" id="2293570"/>
    <lineage>
        <taxon>Bacteria</taxon>
        <taxon>Bacillati</taxon>
        <taxon>Actinomycetota</taxon>
        <taxon>Actinomycetes</taxon>
        <taxon>Micrococcales</taxon>
        <taxon>Microbacteriaceae</taxon>
        <taxon>Microbacterium</taxon>
    </lineage>
</organism>
<evidence type="ECO:0000256" key="2">
    <source>
        <dbReference type="ARBA" id="ARBA00023295"/>
    </source>
</evidence>
<dbReference type="InterPro" id="IPR005194">
    <property type="entry name" value="Glyco_hydro_65_C"/>
</dbReference>
<dbReference type="InterPro" id="IPR005196">
    <property type="entry name" value="Glyco_hydro_65_N"/>
</dbReference>
<comment type="similarity">
    <text evidence="1">Belongs to the glycosyl hydrolase 65 family.</text>
</comment>
<dbReference type="AlphaFoldDB" id="A0A371NU60"/>
<evidence type="ECO:0000313" key="8">
    <source>
        <dbReference type="EMBL" id="REJ05901.1"/>
    </source>
</evidence>
<dbReference type="Gene3D" id="1.50.10.10">
    <property type="match status" value="1"/>
</dbReference>
<dbReference type="OrthoDB" id="9816160at2"/>
<dbReference type="PANTHER" id="PTHR11051:SF13">
    <property type="entry name" value="GLYCOSYL TRANSFERASE"/>
    <property type="match status" value="1"/>
</dbReference>
<dbReference type="GO" id="GO:0016757">
    <property type="term" value="F:glycosyltransferase activity"/>
    <property type="evidence" value="ECO:0007669"/>
    <property type="project" value="UniProtKB-ARBA"/>
</dbReference>
<dbReference type="InterPro" id="IPR005195">
    <property type="entry name" value="Glyco_hydro_65_M"/>
</dbReference>
<reference evidence="8 9" key="1">
    <citation type="submission" date="2018-08" db="EMBL/GenBank/DDBJ databases">
        <title>Isolation, diversity and antifungal activity of Actinobacteria from cow dung.</title>
        <authorList>
            <person name="Ling L."/>
        </authorList>
    </citation>
    <scope>NUCLEOTIDE SEQUENCE [LARGE SCALE GENOMIC DNA]</scope>
    <source>
        <strain evidence="8 9">NEAU-LLE</strain>
    </source>
</reference>
<dbReference type="InterPro" id="IPR012341">
    <property type="entry name" value="6hp_glycosidase-like_sf"/>
</dbReference>
<feature type="domain" description="Glycoside hydrolase family 65 central catalytic" evidence="5">
    <location>
        <begin position="342"/>
        <end position="705"/>
    </location>
</feature>
<dbReference type="Gene3D" id="2.70.98.40">
    <property type="entry name" value="Glycoside hydrolase, family 65, N-terminal domain"/>
    <property type="match status" value="1"/>
</dbReference>
<feature type="binding site" evidence="4">
    <location>
        <begin position="376"/>
        <end position="377"/>
    </location>
    <ligand>
        <name>substrate</name>
    </ligand>
</feature>
<protein>
    <submittedName>
        <fullName evidence="8">Glycoside hydrolase family 65 protein</fullName>
    </submittedName>
</protein>
<evidence type="ECO:0000256" key="3">
    <source>
        <dbReference type="PIRSR" id="PIRSR036289-50"/>
    </source>
</evidence>
<evidence type="ECO:0000259" key="5">
    <source>
        <dbReference type="Pfam" id="PF03632"/>
    </source>
</evidence>
<proteinExistence type="inferred from homology"/>
<dbReference type="PIRSF" id="PIRSF036289">
    <property type="entry name" value="Glycosyl_hydrolase_malt_phosph"/>
    <property type="match status" value="1"/>
</dbReference>
<dbReference type="InterPro" id="IPR037018">
    <property type="entry name" value="GH65_N"/>
</dbReference>
<dbReference type="Pfam" id="PF03632">
    <property type="entry name" value="Glyco_hydro_65m"/>
    <property type="match status" value="1"/>
</dbReference>
<feature type="domain" description="Glycoside hydrolase family 65 N-terminal" evidence="7">
    <location>
        <begin position="22"/>
        <end position="286"/>
    </location>
</feature>
<dbReference type="Proteomes" id="UP000262172">
    <property type="component" value="Unassembled WGS sequence"/>
</dbReference>
<gene>
    <name evidence="8" type="ORF">DY023_08125</name>
</gene>
<dbReference type="GO" id="GO:0005975">
    <property type="term" value="P:carbohydrate metabolic process"/>
    <property type="evidence" value="ECO:0007669"/>
    <property type="project" value="InterPro"/>
</dbReference>
<feature type="active site" description="Proton donor" evidence="3">
    <location>
        <position position="506"/>
    </location>
</feature>
<keyword evidence="9" id="KW-1185">Reference proteome</keyword>
<dbReference type="GO" id="GO:0030246">
    <property type="term" value="F:carbohydrate binding"/>
    <property type="evidence" value="ECO:0007669"/>
    <property type="project" value="InterPro"/>
</dbReference>
<dbReference type="InterPro" id="IPR008928">
    <property type="entry name" value="6-hairpin_glycosidase_sf"/>
</dbReference>
<keyword evidence="8" id="KW-0378">Hydrolase</keyword>
<feature type="domain" description="Glycoside hydrolase family 65 C-terminal" evidence="6">
    <location>
        <begin position="715"/>
        <end position="775"/>
    </location>
</feature>
<comment type="caution">
    <text evidence="8">The sequence shown here is derived from an EMBL/GenBank/DDBJ whole genome shotgun (WGS) entry which is preliminary data.</text>
</comment>
<dbReference type="PANTHER" id="PTHR11051">
    <property type="entry name" value="GLYCOSYL HYDROLASE-RELATED"/>
    <property type="match status" value="1"/>
</dbReference>